<feature type="domain" description="ABC3 transporter permease C-terminal" evidence="7">
    <location>
        <begin position="861"/>
        <end position="937"/>
    </location>
</feature>
<feature type="transmembrane region" description="Helical" evidence="6">
    <location>
        <begin position="485"/>
        <end position="506"/>
    </location>
</feature>
<keyword evidence="5 6" id="KW-0472">Membrane</keyword>
<proteinExistence type="predicted"/>
<feature type="domain" description="ABC3 transporter permease C-terminal" evidence="7">
    <location>
        <begin position="339"/>
        <end position="457"/>
    </location>
</feature>
<protein>
    <recommendedName>
        <fullName evidence="7">ABC3 transporter permease C-terminal domain-containing protein</fullName>
    </recommendedName>
</protein>
<evidence type="ECO:0000256" key="1">
    <source>
        <dbReference type="ARBA" id="ARBA00004651"/>
    </source>
</evidence>
<feature type="transmembrane region" description="Helical" evidence="6">
    <location>
        <begin position="431"/>
        <end position="454"/>
    </location>
</feature>
<comment type="subcellular location">
    <subcellularLocation>
        <location evidence="1">Cell membrane</location>
        <topology evidence="1">Multi-pass membrane protein</topology>
    </subcellularLocation>
</comment>
<dbReference type="EMBL" id="GIBP01000391">
    <property type="protein sequence ID" value="NDV29360.1"/>
    <property type="molecule type" value="Transcribed_RNA"/>
</dbReference>
<feature type="transmembrane region" description="Helical" evidence="6">
    <location>
        <begin position="518"/>
        <end position="539"/>
    </location>
</feature>
<feature type="transmembrane region" description="Helical" evidence="6">
    <location>
        <begin position="905"/>
        <end position="932"/>
    </location>
</feature>
<evidence type="ECO:0000313" key="8">
    <source>
        <dbReference type="EMBL" id="NDV29360.1"/>
    </source>
</evidence>
<organism evidence="8">
    <name type="scientific">Arcella intermedia</name>
    <dbReference type="NCBI Taxonomy" id="1963864"/>
    <lineage>
        <taxon>Eukaryota</taxon>
        <taxon>Amoebozoa</taxon>
        <taxon>Tubulinea</taxon>
        <taxon>Elardia</taxon>
        <taxon>Arcellinida</taxon>
        <taxon>Sphaerothecina</taxon>
        <taxon>Arcellidae</taxon>
        <taxon>Arcella</taxon>
    </lineage>
</organism>
<keyword evidence="3 6" id="KW-0812">Transmembrane</keyword>
<dbReference type="PANTHER" id="PTHR32522">
    <property type="match status" value="1"/>
</dbReference>
<dbReference type="PANTHER" id="PTHR32522:SF3">
    <property type="entry name" value="ABC3 TRANSPORTER PERMEASE PROTEIN DOMAIN-CONTAINING PROTEIN"/>
    <property type="match status" value="1"/>
</dbReference>
<dbReference type="InterPro" id="IPR003838">
    <property type="entry name" value="ABC3_permease_C"/>
</dbReference>
<feature type="transmembrane region" description="Helical" evidence="6">
    <location>
        <begin position="858"/>
        <end position="884"/>
    </location>
</feature>
<name>A0A6B2KX52_9EUKA</name>
<evidence type="ECO:0000259" key="7">
    <source>
        <dbReference type="Pfam" id="PF02687"/>
    </source>
</evidence>
<sequence>MVDFKKAKSKYCIGCFTIFFVVFIIAALATVLSKVPIVFLRLSELDHGEIDLLITPNYLESGRTLNYTKIDLEMFPEDPYRHHTARRNDYMVLFFARDCPGRDPFNWTWMYSPDSPTDLCGTRCFQAHCGTSTHYVNVLMIDSAKEKSIGLGREWTYPPLKKGQIYFKESLLHDTGSHIGDIVYLEVNPRAIWGKKWKESYPKFNMLYDVFYVPFEIVDSYPHPNGKHSFDLVNVAMVEYDLFLPYMFQFLDPNEFPIQNSTSLDLRYFANQVIFNYPPSRIDPYMESNYDLLQSQVLQYVNFICFKLGYNMVWDDLPVLSGLKDTKMINLFLGLIFDIILYILLFLCSLLIYSLLIIDVETKTFHLAIIKLLGTTRGGIILYVLMQAYSYSIPAWVFGLIAAESTTFLLSDVIKTYVGFPLPPHITLSGFLWGTTMGVMIPLLASIFPIYVALKKNLHDSLETRKNRVKATKVKLERADPTKMISWSTVLMGALLAMLGSLVYYVLPLALLSFNLGLIVKIFLFVLLSMFFGITILSVNLQRVGEKIFTFVIFFWENKAIRTITYKNLVSHTIRNRKTFLMFSLSLGFVIFISVTYSLQISTIYYRVQQSMGCNLMVYSSMYSSINGAIPRLEISLDSQKGIAGYSYFSPPLQIPMLSDWMELKNIGDILDFQHTVYAVSPNYFDIALSKEFLSFSDDGNIDPYDVLKYIYSPNGTGSFLISEIIKSNLDLKVGDDLRLKAEWQKQVKIEIPFRIRAAGFLNSVPGYTFSNLPVLPSLDTITSWTTFHHFLIREAKSVRDVPIWGICVKLADISREEQNNIASELKRVASIYGDITVWNFNDFSVPFEKSTDILTKLFNISTVVTMLLSFSSLISSMIANIYEQTQEIAIMRSLGISKFQIYRIYIYEAFLLVLVGSMYGLMTGLLLSFSIKNITSSNY</sequence>
<evidence type="ECO:0000256" key="4">
    <source>
        <dbReference type="ARBA" id="ARBA00022989"/>
    </source>
</evidence>
<dbReference type="Pfam" id="PF02687">
    <property type="entry name" value="FtsX"/>
    <property type="match status" value="2"/>
</dbReference>
<keyword evidence="2" id="KW-1003">Cell membrane</keyword>
<reference evidence="8" key="1">
    <citation type="journal article" date="2020" name="J. Eukaryot. Microbiol.">
        <title>De novo Sequencing, Assembly and Annotation of the Transcriptome for the Free-Living Testate Amoeba Arcella intermedia.</title>
        <authorList>
            <person name="Ribeiro G.M."/>
            <person name="Porfirio-Sousa A.L."/>
            <person name="Maurer-Alcala X.X."/>
            <person name="Katz L.A."/>
            <person name="Lahr D.J.G."/>
        </authorList>
    </citation>
    <scope>NUCLEOTIDE SEQUENCE</scope>
</reference>
<evidence type="ECO:0000256" key="3">
    <source>
        <dbReference type="ARBA" id="ARBA00022692"/>
    </source>
</evidence>
<evidence type="ECO:0000256" key="6">
    <source>
        <dbReference type="SAM" id="Phobius"/>
    </source>
</evidence>
<evidence type="ECO:0000256" key="2">
    <source>
        <dbReference type="ARBA" id="ARBA00022475"/>
    </source>
</evidence>
<dbReference type="GO" id="GO:0005886">
    <property type="term" value="C:plasma membrane"/>
    <property type="evidence" value="ECO:0007669"/>
    <property type="project" value="UniProtKB-SubCell"/>
</dbReference>
<dbReference type="AlphaFoldDB" id="A0A6B2KX52"/>
<feature type="transmembrane region" description="Helical" evidence="6">
    <location>
        <begin position="335"/>
        <end position="358"/>
    </location>
</feature>
<keyword evidence="4 6" id="KW-1133">Transmembrane helix</keyword>
<evidence type="ECO:0000256" key="5">
    <source>
        <dbReference type="ARBA" id="ARBA00023136"/>
    </source>
</evidence>
<accession>A0A6B2KX52</accession>
<feature type="transmembrane region" description="Helical" evidence="6">
    <location>
        <begin position="12"/>
        <end position="32"/>
    </location>
</feature>
<feature type="transmembrane region" description="Helical" evidence="6">
    <location>
        <begin position="580"/>
        <end position="599"/>
    </location>
</feature>